<protein>
    <submittedName>
        <fullName evidence="2">Uncharacterized protein</fullName>
    </submittedName>
</protein>
<comment type="caution">
    <text evidence="2">The sequence shown here is derived from an EMBL/GenBank/DDBJ whole genome shotgun (WGS) entry which is preliminary data.</text>
</comment>
<gene>
    <name evidence="2" type="ORF">PGTUg99_006308</name>
</gene>
<evidence type="ECO:0000256" key="1">
    <source>
        <dbReference type="SAM" id="MobiDB-lite"/>
    </source>
</evidence>
<evidence type="ECO:0000313" key="3">
    <source>
        <dbReference type="Proteomes" id="UP000325313"/>
    </source>
</evidence>
<dbReference type="Proteomes" id="UP000325313">
    <property type="component" value="Unassembled WGS sequence"/>
</dbReference>
<evidence type="ECO:0000313" key="2">
    <source>
        <dbReference type="EMBL" id="KAA1125987.1"/>
    </source>
</evidence>
<organism evidence="2 3">
    <name type="scientific">Puccinia graminis f. sp. tritici</name>
    <dbReference type="NCBI Taxonomy" id="56615"/>
    <lineage>
        <taxon>Eukaryota</taxon>
        <taxon>Fungi</taxon>
        <taxon>Dikarya</taxon>
        <taxon>Basidiomycota</taxon>
        <taxon>Pucciniomycotina</taxon>
        <taxon>Pucciniomycetes</taxon>
        <taxon>Pucciniales</taxon>
        <taxon>Pucciniaceae</taxon>
        <taxon>Puccinia</taxon>
    </lineage>
</organism>
<name>A0A5B0RJV1_PUCGR</name>
<accession>A0A5B0RJV1</accession>
<feature type="region of interest" description="Disordered" evidence="1">
    <location>
        <begin position="38"/>
        <end position="81"/>
    </location>
</feature>
<reference evidence="2 3" key="1">
    <citation type="submission" date="2019-05" db="EMBL/GenBank/DDBJ databases">
        <title>Emergence of the Ug99 lineage of the wheat stem rust pathogen through somatic hybridization.</title>
        <authorList>
            <person name="Li F."/>
            <person name="Upadhyaya N.M."/>
            <person name="Sperschneider J."/>
            <person name="Matny O."/>
            <person name="Nguyen-Phuc H."/>
            <person name="Mago R."/>
            <person name="Raley C."/>
            <person name="Miller M.E."/>
            <person name="Silverstein K.A.T."/>
            <person name="Henningsen E."/>
            <person name="Hirsch C.D."/>
            <person name="Visser B."/>
            <person name="Pretorius Z.A."/>
            <person name="Steffenson B.J."/>
            <person name="Schwessinger B."/>
            <person name="Dodds P.N."/>
            <person name="Figueroa M."/>
        </authorList>
    </citation>
    <scope>NUCLEOTIDE SEQUENCE [LARGE SCALE GENOMIC DNA]</scope>
    <source>
        <strain evidence="2 3">Ug99</strain>
    </source>
</reference>
<dbReference type="AlphaFoldDB" id="A0A5B0RJV1"/>
<sequence length="81" mass="8856">MTDTAKVHGDDFQCPVIAHNPAENEQHKIACQEMQRPSIGSAPWSRGAATDDHEEQELGSTSHPGLDLGPFGPLHTKGWWP</sequence>
<proteinExistence type="predicted"/>
<dbReference type="EMBL" id="VDEP01000173">
    <property type="protein sequence ID" value="KAA1125987.1"/>
    <property type="molecule type" value="Genomic_DNA"/>
</dbReference>